<dbReference type="PANTHER" id="PTHR30363">
    <property type="entry name" value="HTH-TYPE TRANSCRIPTIONAL REGULATOR SRLR-RELATED"/>
    <property type="match status" value="1"/>
</dbReference>
<dbReference type="SUPFAM" id="SSF46785">
    <property type="entry name" value="Winged helix' DNA-binding domain"/>
    <property type="match status" value="1"/>
</dbReference>
<evidence type="ECO:0000259" key="4">
    <source>
        <dbReference type="PROSITE" id="PS51000"/>
    </source>
</evidence>
<sequence>MNQKERLTAILDLLEQKNSLSQSELVNHFKISKDTARRDILKLVDMKLVDRYPGGISQPILQNKIEQYAQRLIDFPVEKSDIAQVANQLITDNQLLFMDVSTTVNFLTKELSSHNLSVVTNSIDNAFSIPQDVLKDPAILLGGYFNPSSRTVTGEAVIQQLQAFQFDLAFIGCSGLSEDGIFYDELSDIYLKETIIKQSKKVCLLLTDHKLKQTSSYQLPLTGIDVIITNKHLPEALLAATRKHQIKIITTKENL</sequence>
<accession>A0A429ZNJ3</accession>
<evidence type="ECO:0000313" key="6">
    <source>
        <dbReference type="Proteomes" id="UP000287239"/>
    </source>
</evidence>
<dbReference type="PANTHER" id="PTHR30363:SF51">
    <property type="entry name" value="HTH-TYPE TRANSCRIPTIONAL REPRESSOR GLCR"/>
    <property type="match status" value="1"/>
</dbReference>
<keyword evidence="6" id="KW-1185">Reference proteome</keyword>
<dbReference type="InterPro" id="IPR050313">
    <property type="entry name" value="Carb_Metab_HTH_regulators"/>
</dbReference>
<keyword evidence="3" id="KW-0804">Transcription</keyword>
<dbReference type="SMART" id="SM01134">
    <property type="entry name" value="DeoRC"/>
    <property type="match status" value="1"/>
</dbReference>
<dbReference type="GO" id="GO:0003700">
    <property type="term" value="F:DNA-binding transcription factor activity"/>
    <property type="evidence" value="ECO:0007669"/>
    <property type="project" value="InterPro"/>
</dbReference>
<comment type="caution">
    <text evidence="5">The sequence shown here is derived from an EMBL/GenBank/DDBJ whole genome shotgun (WGS) entry which is preliminary data.</text>
</comment>
<dbReference type="Pfam" id="PF00455">
    <property type="entry name" value="DeoRC"/>
    <property type="match status" value="1"/>
</dbReference>
<reference evidence="5 6" key="1">
    <citation type="submission" date="2017-05" db="EMBL/GenBank/DDBJ databases">
        <title>Vagococcus spp. assemblies.</title>
        <authorList>
            <person name="Gulvik C.A."/>
        </authorList>
    </citation>
    <scope>NUCLEOTIDE SEQUENCE [LARGE SCALE GENOMIC DNA]</scope>
    <source>
        <strain evidence="5 6">NCFB 2777</strain>
    </source>
</reference>
<feature type="domain" description="HTH deoR-type" evidence="4">
    <location>
        <begin position="3"/>
        <end position="58"/>
    </location>
</feature>
<evidence type="ECO:0000313" key="5">
    <source>
        <dbReference type="EMBL" id="RST95219.1"/>
    </source>
</evidence>
<dbReference type="Pfam" id="PF08220">
    <property type="entry name" value="HTH_DeoR"/>
    <property type="match status" value="1"/>
</dbReference>
<dbReference type="PROSITE" id="PS00894">
    <property type="entry name" value="HTH_DEOR_1"/>
    <property type="match status" value="1"/>
</dbReference>
<evidence type="ECO:0000256" key="3">
    <source>
        <dbReference type="ARBA" id="ARBA00023163"/>
    </source>
</evidence>
<dbReference type="SUPFAM" id="SSF100950">
    <property type="entry name" value="NagB/RpiA/CoA transferase-like"/>
    <property type="match status" value="1"/>
</dbReference>
<dbReference type="Proteomes" id="UP000287239">
    <property type="component" value="Unassembled WGS sequence"/>
</dbReference>
<dbReference type="GO" id="GO:0003677">
    <property type="term" value="F:DNA binding"/>
    <property type="evidence" value="ECO:0007669"/>
    <property type="project" value="UniProtKB-KW"/>
</dbReference>
<evidence type="ECO:0000256" key="2">
    <source>
        <dbReference type="ARBA" id="ARBA00023125"/>
    </source>
</evidence>
<keyword evidence="2" id="KW-0238">DNA-binding</keyword>
<dbReference type="InterPro" id="IPR036390">
    <property type="entry name" value="WH_DNA-bd_sf"/>
</dbReference>
<dbReference type="GeneID" id="98568412"/>
<dbReference type="InterPro" id="IPR036388">
    <property type="entry name" value="WH-like_DNA-bd_sf"/>
</dbReference>
<dbReference type="InterPro" id="IPR001034">
    <property type="entry name" value="DeoR_HTH"/>
</dbReference>
<gene>
    <name evidence="5" type="ORF">CBF35_08520</name>
</gene>
<dbReference type="Gene3D" id="1.10.10.10">
    <property type="entry name" value="Winged helix-like DNA-binding domain superfamily/Winged helix DNA-binding domain"/>
    <property type="match status" value="1"/>
</dbReference>
<dbReference type="PROSITE" id="PS51000">
    <property type="entry name" value="HTH_DEOR_2"/>
    <property type="match status" value="1"/>
</dbReference>
<dbReference type="InterPro" id="IPR018356">
    <property type="entry name" value="Tscrpt_reg_HTH_DeoR_CS"/>
</dbReference>
<keyword evidence="1" id="KW-0805">Transcription regulation</keyword>
<evidence type="ECO:0000256" key="1">
    <source>
        <dbReference type="ARBA" id="ARBA00023015"/>
    </source>
</evidence>
<dbReference type="RefSeq" id="WP_126780097.1">
    <property type="nucleotide sequence ID" value="NZ_CAUQJP010000009.1"/>
</dbReference>
<dbReference type="SMART" id="SM00420">
    <property type="entry name" value="HTH_DEOR"/>
    <property type="match status" value="1"/>
</dbReference>
<dbReference type="OrthoDB" id="9798651at2"/>
<name>A0A429ZNJ3_9ENTE</name>
<proteinExistence type="predicted"/>
<organism evidence="5 6">
    <name type="scientific">Vagococcus salmoninarum</name>
    <dbReference type="NCBI Taxonomy" id="2739"/>
    <lineage>
        <taxon>Bacteria</taxon>
        <taxon>Bacillati</taxon>
        <taxon>Bacillota</taxon>
        <taxon>Bacilli</taxon>
        <taxon>Lactobacillales</taxon>
        <taxon>Enterococcaceae</taxon>
        <taxon>Vagococcus</taxon>
    </lineage>
</organism>
<dbReference type="InterPro" id="IPR014036">
    <property type="entry name" value="DeoR-like_C"/>
</dbReference>
<dbReference type="InterPro" id="IPR037171">
    <property type="entry name" value="NagB/RpiA_transferase-like"/>
</dbReference>
<dbReference type="AlphaFoldDB" id="A0A429ZNJ3"/>
<protein>
    <recommendedName>
        <fullName evidence="4">HTH deoR-type domain-containing protein</fullName>
    </recommendedName>
</protein>
<dbReference type="EMBL" id="NGJU01000011">
    <property type="protein sequence ID" value="RST95219.1"/>
    <property type="molecule type" value="Genomic_DNA"/>
</dbReference>